<protein>
    <submittedName>
        <fullName evidence="1">Uncharacterized protein</fullName>
    </submittedName>
</protein>
<proteinExistence type="predicted"/>
<name>A0A450TZY8_9GAMM</name>
<organism evidence="1">
    <name type="scientific">Candidatus Kentrum sp. FW</name>
    <dbReference type="NCBI Taxonomy" id="2126338"/>
    <lineage>
        <taxon>Bacteria</taxon>
        <taxon>Pseudomonadati</taxon>
        <taxon>Pseudomonadota</taxon>
        <taxon>Gammaproteobacteria</taxon>
        <taxon>Candidatus Kentrum</taxon>
    </lineage>
</organism>
<dbReference type="EMBL" id="CAADFE010000083">
    <property type="protein sequence ID" value="VFJ75633.1"/>
    <property type="molecule type" value="Genomic_DNA"/>
</dbReference>
<gene>
    <name evidence="1" type="ORF">BECKFW1821C_GA0114237_10831</name>
</gene>
<dbReference type="AlphaFoldDB" id="A0A450TZY8"/>
<evidence type="ECO:0000313" key="1">
    <source>
        <dbReference type="EMBL" id="VFJ75633.1"/>
    </source>
</evidence>
<accession>A0A450TZY8</accession>
<reference evidence="1" key="1">
    <citation type="submission" date="2019-02" db="EMBL/GenBank/DDBJ databases">
        <authorList>
            <person name="Gruber-Vodicka R. H."/>
            <person name="Seah K. B. B."/>
        </authorList>
    </citation>
    <scope>NUCLEOTIDE SEQUENCE</scope>
    <source>
        <strain evidence="1">BECK_BZ131</strain>
    </source>
</reference>
<sequence length="68" mass="7662">MDLPDFGVLRGEWDRSQWSLPDWLVDTDVFVDFFRGKLNGDFESFVSALAIEEAGLTGECNENGYLGN</sequence>